<dbReference type="Proteomes" id="UP001210528">
    <property type="component" value="Unassembled WGS sequence"/>
</dbReference>
<keyword evidence="3" id="KW-1185">Reference proteome</keyword>
<organism evidence="2 3">
    <name type="scientific">Halorubrum ezzemoulense</name>
    <name type="common">Halorubrum chaoviator</name>
    <dbReference type="NCBI Taxonomy" id="337243"/>
    <lineage>
        <taxon>Archaea</taxon>
        <taxon>Methanobacteriati</taxon>
        <taxon>Methanobacteriota</taxon>
        <taxon>Stenosarchaea group</taxon>
        <taxon>Halobacteria</taxon>
        <taxon>Halobacteriales</taxon>
        <taxon>Haloferacaceae</taxon>
        <taxon>Halorubrum</taxon>
    </lineage>
</organism>
<dbReference type="EMBL" id="JAQLUK010000004">
    <property type="protein sequence ID" value="MDB2292079.1"/>
    <property type="molecule type" value="Genomic_DNA"/>
</dbReference>
<name>A0ABT4Z235_HALEZ</name>
<comment type="caution">
    <text evidence="2">The sequence shown here is derived from an EMBL/GenBank/DDBJ whole genome shotgun (WGS) entry which is preliminary data.</text>
</comment>
<dbReference type="RefSeq" id="WP_137691278.1">
    <property type="nucleotide sequence ID" value="NZ_JAQLTY010000001.1"/>
</dbReference>
<evidence type="ECO:0000313" key="2">
    <source>
        <dbReference type="EMBL" id="MDB2292079.1"/>
    </source>
</evidence>
<reference evidence="2 3" key="1">
    <citation type="submission" date="2023-01" db="EMBL/GenBank/DDBJ databases">
        <title>Halorubrum ezzemoulense from Santa Pola, Spain.</title>
        <authorList>
            <person name="Feng Y."/>
            <person name="Louyakis A.S."/>
            <person name="Gogarten J.P."/>
        </authorList>
    </citation>
    <scope>NUCLEOTIDE SEQUENCE [LARGE SCALE GENOMIC DNA]</scope>
    <source>
        <strain evidence="2 3">AMM015</strain>
    </source>
</reference>
<sequence length="144" mass="16613">MEIDIQRHVRDENDPKLPSEAMEKEFELWEEEYTVENLSDLTVSQIKSRKSRFENRAHRLVAEHNPGKAIQNDPALAASMGKPAYTKEEWEQSREMIGRKKEEISLRFDQAIGQVKKEREDSKMKQLVGLLDSVTPNSVSISLS</sequence>
<evidence type="ECO:0000313" key="3">
    <source>
        <dbReference type="Proteomes" id="UP001210528"/>
    </source>
</evidence>
<gene>
    <name evidence="2" type="ORF">PM085_07225</name>
</gene>
<proteinExistence type="predicted"/>
<accession>A0ABT4Z235</accession>
<protein>
    <submittedName>
        <fullName evidence="2">Uncharacterized protein</fullName>
    </submittedName>
</protein>
<feature type="region of interest" description="Disordered" evidence="1">
    <location>
        <begin position="64"/>
        <end position="88"/>
    </location>
</feature>
<evidence type="ECO:0000256" key="1">
    <source>
        <dbReference type="SAM" id="MobiDB-lite"/>
    </source>
</evidence>